<accession>A0AAV0BCC2</accession>
<protein>
    <submittedName>
        <fullName evidence="2">Uncharacterized protein</fullName>
    </submittedName>
</protein>
<feature type="compositionally biased region" description="Basic and acidic residues" evidence="1">
    <location>
        <begin position="23"/>
        <end position="51"/>
    </location>
</feature>
<feature type="region of interest" description="Disordered" evidence="1">
    <location>
        <begin position="23"/>
        <end position="68"/>
    </location>
</feature>
<name>A0AAV0BCC2_PHAPC</name>
<sequence length="110" mass="12230">MWLRTNELRSQVQLSRGMFKDFCRKMPAEKDGKPESPPTESKRNKEKERKLTSRPGTKSRGVRRIGKKGGSASVALVEKIWSGLKATHKGMDMADGCCILCPAVGARKIL</sequence>
<dbReference type="Proteomes" id="UP001153365">
    <property type="component" value="Unassembled WGS sequence"/>
</dbReference>
<dbReference type="EMBL" id="CALTRL010005689">
    <property type="protein sequence ID" value="CAH7684833.1"/>
    <property type="molecule type" value="Genomic_DNA"/>
</dbReference>
<gene>
    <name evidence="2" type="ORF">PPACK8108_LOCUS19261</name>
</gene>
<evidence type="ECO:0000256" key="1">
    <source>
        <dbReference type="SAM" id="MobiDB-lite"/>
    </source>
</evidence>
<evidence type="ECO:0000313" key="3">
    <source>
        <dbReference type="Proteomes" id="UP001153365"/>
    </source>
</evidence>
<organism evidence="2 3">
    <name type="scientific">Phakopsora pachyrhizi</name>
    <name type="common">Asian soybean rust disease fungus</name>
    <dbReference type="NCBI Taxonomy" id="170000"/>
    <lineage>
        <taxon>Eukaryota</taxon>
        <taxon>Fungi</taxon>
        <taxon>Dikarya</taxon>
        <taxon>Basidiomycota</taxon>
        <taxon>Pucciniomycotina</taxon>
        <taxon>Pucciniomycetes</taxon>
        <taxon>Pucciniales</taxon>
        <taxon>Phakopsoraceae</taxon>
        <taxon>Phakopsora</taxon>
    </lineage>
</organism>
<evidence type="ECO:0000313" key="2">
    <source>
        <dbReference type="EMBL" id="CAH7684833.1"/>
    </source>
</evidence>
<proteinExistence type="predicted"/>
<dbReference type="AlphaFoldDB" id="A0AAV0BCC2"/>
<keyword evidence="3" id="KW-1185">Reference proteome</keyword>
<reference evidence="2" key="1">
    <citation type="submission" date="2022-06" db="EMBL/GenBank/DDBJ databases">
        <authorList>
            <consortium name="SYNGENTA / RWTH Aachen University"/>
        </authorList>
    </citation>
    <scope>NUCLEOTIDE SEQUENCE</scope>
</reference>
<comment type="caution">
    <text evidence="2">The sequence shown here is derived from an EMBL/GenBank/DDBJ whole genome shotgun (WGS) entry which is preliminary data.</text>
</comment>